<sequence>MTDGGPRGRVKLGELADAVLADVDPVVHAGFVADLALVTRTEEAVTAVADRFLAEGDRGRLVFLEWLTRLRVRIPEAVRPQVLTVLGDSRLPDDLRVRAAARALRSGRTSRSLLISVVESLTAGLSPLDSLARLRAVQARLRRSKALDALIDRRERRLRLTCPRCTARLGLAAMARHLFETHGLILDRGRARRPETLAKARRKRYAAARDTTALDEAAALSTAAALRAWAARTRPAPSDVPSLLDDAAGRGCGLCPRCFAERPPSVSPLPPPLTLADGRLCGDGYAVEVSGPDGLRTCTVTTPAGVVRSGLDGRRAIGPRAVGVAAAAAVLVVGGVLSLPVTVVVGLSVTSYLAARVLRGPMATAGERAVDRAWSDLVPRIRPGPAFDHFLTRLCRVSAGHPNTEARAGHLSEPRDLAARAAARFLQAEDAARHGVDRTGAIGDLLSAGLRGDAGVTFAEYVTELFLAGRPSPGAVARLRVLALDGAFAAGFTPRGLTDVWAACPNFRALTDVVPLSRLGVQYGVWDWTKQPPWESVAGTGTVFELARVAPTLAGRLLHEHPDLLLYHRPPQAVDEAHGWVLVTARGVVVGGKLVADPDAELRVEGGRLVGSATLVFGPHRLALPRRPPATFLTTLRQLLRVRAEQLLPRLDVALAPGPTHPALASLANRCGCGAGVFITPGRVGRVARFGPT</sequence>
<dbReference type="EMBL" id="CP036273">
    <property type="protein sequence ID" value="QDU21107.1"/>
    <property type="molecule type" value="Genomic_DNA"/>
</dbReference>
<dbReference type="AlphaFoldDB" id="A0A517XUC5"/>
<evidence type="ECO:0000313" key="2">
    <source>
        <dbReference type="Proteomes" id="UP000319576"/>
    </source>
</evidence>
<name>A0A517XUC5_9BACT</name>
<gene>
    <name evidence="1" type="ORF">ETAA1_30720</name>
</gene>
<dbReference type="KEGG" id="uli:ETAA1_30720"/>
<accession>A0A517XUC5</accession>
<organism evidence="1 2">
    <name type="scientific">Urbifossiella limnaea</name>
    <dbReference type="NCBI Taxonomy" id="2528023"/>
    <lineage>
        <taxon>Bacteria</taxon>
        <taxon>Pseudomonadati</taxon>
        <taxon>Planctomycetota</taxon>
        <taxon>Planctomycetia</taxon>
        <taxon>Gemmatales</taxon>
        <taxon>Gemmataceae</taxon>
        <taxon>Urbifossiella</taxon>
    </lineage>
</organism>
<proteinExistence type="predicted"/>
<evidence type="ECO:0000313" key="1">
    <source>
        <dbReference type="EMBL" id="QDU21107.1"/>
    </source>
</evidence>
<reference evidence="1 2" key="1">
    <citation type="submission" date="2019-02" db="EMBL/GenBank/DDBJ databases">
        <title>Deep-cultivation of Planctomycetes and their phenomic and genomic characterization uncovers novel biology.</title>
        <authorList>
            <person name="Wiegand S."/>
            <person name="Jogler M."/>
            <person name="Boedeker C."/>
            <person name="Pinto D."/>
            <person name="Vollmers J."/>
            <person name="Rivas-Marin E."/>
            <person name="Kohn T."/>
            <person name="Peeters S.H."/>
            <person name="Heuer A."/>
            <person name="Rast P."/>
            <person name="Oberbeckmann S."/>
            <person name="Bunk B."/>
            <person name="Jeske O."/>
            <person name="Meyerdierks A."/>
            <person name="Storesund J.E."/>
            <person name="Kallscheuer N."/>
            <person name="Luecker S."/>
            <person name="Lage O.M."/>
            <person name="Pohl T."/>
            <person name="Merkel B.J."/>
            <person name="Hornburger P."/>
            <person name="Mueller R.-W."/>
            <person name="Bruemmer F."/>
            <person name="Labrenz M."/>
            <person name="Spormann A.M."/>
            <person name="Op den Camp H."/>
            <person name="Overmann J."/>
            <person name="Amann R."/>
            <person name="Jetten M.S.M."/>
            <person name="Mascher T."/>
            <person name="Medema M.H."/>
            <person name="Devos D.P."/>
            <person name="Kaster A.-K."/>
            <person name="Ovreas L."/>
            <person name="Rohde M."/>
            <person name="Galperin M.Y."/>
            <person name="Jogler C."/>
        </authorList>
    </citation>
    <scope>NUCLEOTIDE SEQUENCE [LARGE SCALE GENOMIC DNA]</scope>
    <source>
        <strain evidence="1 2">ETA_A1</strain>
    </source>
</reference>
<protein>
    <submittedName>
        <fullName evidence="1">Uncharacterized protein</fullName>
    </submittedName>
</protein>
<keyword evidence="2" id="KW-1185">Reference proteome</keyword>
<dbReference type="Proteomes" id="UP000319576">
    <property type="component" value="Chromosome"/>
</dbReference>